<keyword evidence="3" id="KW-0966">Cell projection</keyword>
<evidence type="ECO:0000256" key="4">
    <source>
        <dbReference type="SAM" id="Coils"/>
    </source>
</evidence>
<sequence length="583" mass="64760">MDGGPEQPRDPRGEGGDVGSLSPGPSGTKAISGPHSPAEPPEPQPEPEPGPQPQPQPEPQPESGPQPEPQPEPEPGPQPGPEPGTVEVSEGGAAEDESAEPAEPAEPREPPAATEAAGEAGPGESGEPAEAEAEPEPREPGEPADTGPEDTAQPGPEGGPAEPEERAADSAAAPAVEGRRKEATSAVSLPLSTAGREEAERDGEEEGEESPEIEERGVRGSPAKDKEKQSGEAVDEDEGWPEDMQRLQEEQLRAELLEQYQTLLMERSSYQRYNLYLQHKISEALRKKKGLEAAEVPDKGPEPDAPEKEQAYLHHLAMLEELKKQGLDDLDWYHQELSQLKEQCREELSRVEKEWRGFQALKKQVVMQAMGSCRMRGGRQAALREVEQIQALEDKKEKEMSAVRLENVQLKQSLMHFETRMRAQEDLTEGLLLIDFEQLKIENQTFNEKVEERNEELLKLHNKVTNNVQIITHVKEKLHFVDVENACKKTQLLEIEARVALRRDILTRTKQARDCLRVDNTKLNQKCGLLGKELLLQDMEEKVDKTELLKQRLESLKRRHAGLTMSCRGVKQKIREAKAFLPS</sequence>
<comment type="subcellular location">
    <subcellularLocation>
        <location evidence="1">Cell projection</location>
        <location evidence="1">Cilium</location>
    </subcellularLocation>
</comment>
<evidence type="ECO:0000256" key="3">
    <source>
        <dbReference type="ARBA" id="ARBA00023273"/>
    </source>
</evidence>
<keyword evidence="8" id="KW-0282">Flagellum</keyword>
<evidence type="ECO:0000256" key="2">
    <source>
        <dbReference type="ARBA" id="ARBA00023054"/>
    </source>
</evidence>
<protein>
    <submittedName>
        <fullName evidence="8">Cilia- and flagella-associated protein 184</fullName>
    </submittedName>
</protein>
<feature type="compositionally biased region" description="Acidic residues" evidence="5">
    <location>
        <begin position="200"/>
        <end position="212"/>
    </location>
</feature>
<feature type="compositionally biased region" description="Low complexity" evidence="5">
    <location>
        <begin position="152"/>
        <end position="161"/>
    </location>
</feature>
<name>A0ABM4YLW2_VULVU</name>
<dbReference type="Proteomes" id="UP001652641">
    <property type="component" value="Chromosome 14"/>
</dbReference>
<gene>
    <name evidence="8" type="primary">CFAP184</name>
</gene>
<reference evidence="8" key="1">
    <citation type="submission" date="2025-08" db="UniProtKB">
        <authorList>
            <consortium name="RefSeq"/>
        </authorList>
    </citation>
    <scope>IDENTIFICATION</scope>
    <source>
        <tissue evidence="8">Cell line</tissue>
    </source>
</reference>
<organism evidence="7 8">
    <name type="scientific">Vulpes vulpes</name>
    <name type="common">Red fox</name>
    <dbReference type="NCBI Taxonomy" id="9627"/>
    <lineage>
        <taxon>Eukaryota</taxon>
        <taxon>Metazoa</taxon>
        <taxon>Chordata</taxon>
        <taxon>Craniata</taxon>
        <taxon>Vertebrata</taxon>
        <taxon>Euteleostomi</taxon>
        <taxon>Mammalia</taxon>
        <taxon>Eutheria</taxon>
        <taxon>Laurasiatheria</taxon>
        <taxon>Carnivora</taxon>
        <taxon>Caniformia</taxon>
        <taxon>Canidae</taxon>
        <taxon>Vulpes</taxon>
    </lineage>
</organism>
<proteinExistence type="predicted"/>
<keyword evidence="7" id="KW-1185">Reference proteome</keyword>
<evidence type="ECO:0000256" key="1">
    <source>
        <dbReference type="ARBA" id="ARBA00004138"/>
    </source>
</evidence>
<dbReference type="Pfam" id="PF13870">
    <property type="entry name" value="CCDC113_CCDC96_CC"/>
    <property type="match status" value="1"/>
</dbReference>
<keyword evidence="2 4" id="KW-0175">Coiled coil</keyword>
<feature type="coiled-coil region" evidence="4">
    <location>
        <begin position="436"/>
        <end position="467"/>
    </location>
</feature>
<keyword evidence="8" id="KW-0969">Cilium</keyword>
<evidence type="ECO:0000256" key="5">
    <source>
        <dbReference type="SAM" id="MobiDB-lite"/>
    </source>
</evidence>
<evidence type="ECO:0000313" key="7">
    <source>
        <dbReference type="Proteomes" id="UP001652641"/>
    </source>
</evidence>
<dbReference type="InterPro" id="IPR051885">
    <property type="entry name" value="CC_CF"/>
</dbReference>
<dbReference type="InterPro" id="IPR025254">
    <property type="entry name" value="CCDC113/CCDC96_CC"/>
</dbReference>
<dbReference type="PANTHER" id="PTHR15654:SF1">
    <property type="entry name" value="COILED-COIL DOMAIN-CONTAINING PROTEIN 96"/>
    <property type="match status" value="1"/>
</dbReference>
<feature type="domain" description="CCDC113/CCDC96 coiled-coil" evidence="6">
    <location>
        <begin position="394"/>
        <end position="568"/>
    </location>
</feature>
<accession>A0ABM4YLW2</accession>
<dbReference type="RefSeq" id="XP_072591276.1">
    <property type="nucleotide sequence ID" value="XM_072735175.1"/>
</dbReference>
<feature type="compositionally biased region" description="Pro residues" evidence="5">
    <location>
        <begin position="37"/>
        <end position="82"/>
    </location>
</feature>
<feature type="region of interest" description="Disordered" evidence="5">
    <location>
        <begin position="1"/>
        <end position="247"/>
    </location>
</feature>
<dbReference type="PANTHER" id="PTHR15654">
    <property type="entry name" value="COILED-COIL DOMAIN-CONTAINING PROTEIN 113-RELATED"/>
    <property type="match status" value="1"/>
</dbReference>
<feature type="compositionally biased region" description="Basic and acidic residues" evidence="5">
    <location>
        <begin position="213"/>
        <end position="230"/>
    </location>
</feature>
<evidence type="ECO:0000313" key="8">
    <source>
        <dbReference type="RefSeq" id="XP_072591276.1"/>
    </source>
</evidence>
<evidence type="ECO:0000259" key="6">
    <source>
        <dbReference type="Pfam" id="PF13870"/>
    </source>
</evidence>
<dbReference type="GeneID" id="112922726"/>